<accession>A0ABQ8TVB8</accession>
<dbReference type="SUPFAM" id="SSF48371">
    <property type="entry name" value="ARM repeat"/>
    <property type="match status" value="1"/>
</dbReference>
<dbReference type="InterPro" id="IPR013932">
    <property type="entry name" value="TATA-bd_TIP120"/>
</dbReference>
<evidence type="ECO:0000256" key="1">
    <source>
        <dbReference type="ARBA" id="ARBA00007657"/>
    </source>
</evidence>
<dbReference type="Pfam" id="PF08623">
    <property type="entry name" value="TIP120"/>
    <property type="match status" value="1"/>
</dbReference>
<keyword evidence="7" id="KW-1185">Reference proteome</keyword>
<dbReference type="InterPro" id="IPR016024">
    <property type="entry name" value="ARM-type_fold"/>
</dbReference>
<evidence type="ECO:0000259" key="4">
    <source>
        <dbReference type="Pfam" id="PF08623"/>
    </source>
</evidence>
<organism evidence="6 7">
    <name type="scientific">Periplaneta americana</name>
    <name type="common">American cockroach</name>
    <name type="synonym">Blatta americana</name>
    <dbReference type="NCBI Taxonomy" id="6978"/>
    <lineage>
        <taxon>Eukaryota</taxon>
        <taxon>Metazoa</taxon>
        <taxon>Ecdysozoa</taxon>
        <taxon>Arthropoda</taxon>
        <taxon>Hexapoda</taxon>
        <taxon>Insecta</taxon>
        <taxon>Pterygota</taxon>
        <taxon>Neoptera</taxon>
        <taxon>Polyneoptera</taxon>
        <taxon>Dictyoptera</taxon>
        <taxon>Blattodea</taxon>
        <taxon>Blattoidea</taxon>
        <taxon>Blattidae</taxon>
        <taxon>Blattinae</taxon>
        <taxon>Periplaneta</taxon>
    </lineage>
</organism>
<evidence type="ECO:0000259" key="5">
    <source>
        <dbReference type="Pfam" id="PF23271"/>
    </source>
</evidence>
<dbReference type="Proteomes" id="UP001148838">
    <property type="component" value="Unassembled WGS sequence"/>
</dbReference>
<evidence type="ECO:0000313" key="7">
    <source>
        <dbReference type="Proteomes" id="UP001148838"/>
    </source>
</evidence>
<dbReference type="PANTHER" id="PTHR12696">
    <property type="entry name" value="TIP120"/>
    <property type="match status" value="1"/>
</dbReference>
<protein>
    <submittedName>
        <fullName evidence="6">Cullin-associated NEDD8-dissociated protein 1</fullName>
    </submittedName>
</protein>
<dbReference type="Pfam" id="PF23271">
    <property type="entry name" value="HEAT_GCN1"/>
    <property type="match status" value="1"/>
</dbReference>
<evidence type="ECO:0000256" key="2">
    <source>
        <dbReference type="ARBA" id="ARBA00022737"/>
    </source>
</evidence>
<keyword evidence="2" id="KW-0677">Repeat</keyword>
<keyword evidence="3" id="KW-0833">Ubl conjugation pathway</keyword>
<comment type="caution">
    <text evidence="6">The sequence shown here is derived from an EMBL/GenBank/DDBJ whole genome shotgun (WGS) entry which is preliminary data.</text>
</comment>
<dbReference type="Gene3D" id="1.25.10.10">
    <property type="entry name" value="Leucine-rich Repeat Variant"/>
    <property type="match status" value="1"/>
</dbReference>
<evidence type="ECO:0000256" key="3">
    <source>
        <dbReference type="ARBA" id="ARBA00022786"/>
    </source>
</evidence>
<name>A0ABQ8TVB8_PERAM</name>
<proteinExistence type="inferred from homology"/>
<comment type="similarity">
    <text evidence="1">Belongs to the CAND family.</text>
</comment>
<reference evidence="6 7" key="1">
    <citation type="journal article" date="2022" name="Allergy">
        <title>Genome assembly and annotation of Periplaneta americana reveal a comprehensive cockroach allergen profile.</title>
        <authorList>
            <person name="Wang L."/>
            <person name="Xiong Q."/>
            <person name="Saelim N."/>
            <person name="Wang L."/>
            <person name="Nong W."/>
            <person name="Wan A.T."/>
            <person name="Shi M."/>
            <person name="Liu X."/>
            <person name="Cao Q."/>
            <person name="Hui J.H.L."/>
            <person name="Sookrung N."/>
            <person name="Leung T.F."/>
            <person name="Tungtrongchitr A."/>
            <person name="Tsui S.K.W."/>
        </authorList>
    </citation>
    <scope>NUCLEOTIDE SEQUENCE [LARGE SCALE GENOMIC DNA]</scope>
    <source>
        <strain evidence="6">PWHHKU_190912</strain>
    </source>
</reference>
<evidence type="ECO:0000313" key="6">
    <source>
        <dbReference type="EMBL" id="KAJ4449235.1"/>
    </source>
</evidence>
<feature type="domain" description="TATA-binding protein interacting (TIP20)" evidence="4">
    <location>
        <begin position="1071"/>
        <end position="1227"/>
    </location>
</feature>
<sequence length="1368" mass="152795">MASVSYQIANLLEKMTSSDKDFRFMATNDLMTELQKDSIKLDDDSERKVVKMLLRLLEDKNGEVQNLAVKCLGPLVNKVKEYQVETIVDALCGNMVSEKEQLRDISSIGLKTVISELPLASSALAANVCKRITGRLSNAIEKQEDVSVQLEALDILADLLSRFGGLLISFHTTILAALLPQLSSPRQAVRKRTIVALSHLVMSCNHPLYAKLIDFLLDGLSRNTSTSTTRTYIQCIAAICRQAGHRFGEHIERVMPLIVQYSREEDDELREYCLQAFEAFVHRCPKEITPHIQTITELCLSYITYDPNYNYDDEGYEGEDGVIMETEEEADDDDNDEYSDDDDMSWKVRRSAAKCLEAVIATRHELLCEFYRTVSPALIARFKEREENVKSDIFHAYMALLRQTRPSVGVSLDPDCMDQEEGPVCMLQTQVPAIVKAVHNQMKEKSIKTRQDCFTLLKELVIVLPGALTNHIPALIPGIQYSLGDKNSSSNMKIDTLAFVHCLLTSHPPEVFHGHMAVLVPPVITAVGDSFYKITAEALLVLQQLVKVIRPLDTPSNFDFTPFTAELYNCTLIRLKAADIDQEVKERAISCMGQIICNLGDYLQVDTVYAEVFSLSPFILPSPFSGELHTCLPIFLDRLRNEITRLTTVKALTKVAGSPLRIDLRPILGEAVPILGSFLRKNQRALKLSTLTLLDTLVRNYSNALNTELLNKVIIELAPLLSEADLHIAQLTLTLLTSIAQLHPAALARVSDAILPEILILVKSPLLQGAALNSMLEFFQALVKAGLPGLGYRDLLAMLVAPVTQGGAVGSGGSVPVLHKQAFHSLAKCVAALTVTWQQEALMVVEQFLKDVQNPRSDAQHIFALLIIGEIGRHIDLSSISSLKQVILNSFSPPSEEVKSAASYTLGSVAVGNLPQYLPFVLQEIEAQPKRQYLLLHSLKEIITCQSSTPGGVQLLQPFVPAIWQQLFRHCECGEEGTRNVVAECLGKLTLIDPASLLPRLQESLVSDSALMRTTVVTAVKFTISDQPQAIDPLLRQSIGEFLRTLQDPDLNVRRVALVAFNSAAHNKPSLVRDLLDSVLPQLYSETKVRKELIREVEMGPFKHTVDDGLDIRKAAFECMYTLLDSCLDRLDIFEFLNHVENGLKDHYDIKMLTYLMVARLAQLCPTAVLQRLERLVEPLRNTCTMKVKANSVKQEYEKQDELKRSAMRAVAALLTIPDADGSPPHFHLEMRHYLNNTIPQRWIGRGEQQDIVNCFWPPRSPDLTPCDFCLWGYIKDTVFVPPLAATLEDLRNRIVEAVNSINSDQLMRVWNELDHCLDVSLATHDKNPHLSEFVSQIKTTPELQLIFDSIQKDSTGPSQDSNLMDLS</sequence>
<dbReference type="InterPro" id="IPR039852">
    <property type="entry name" value="CAND1/CAND2"/>
</dbReference>
<dbReference type="EMBL" id="JAJSOF020000003">
    <property type="protein sequence ID" value="KAJ4449235.1"/>
    <property type="molecule type" value="Genomic_DNA"/>
</dbReference>
<feature type="domain" description="Stalled ribosome sensor GCN1-like HEAT repeats region" evidence="5">
    <location>
        <begin position="155"/>
        <end position="293"/>
    </location>
</feature>
<gene>
    <name evidence="6" type="primary">CAND1</name>
    <name evidence="6" type="ORF">ANN_00632</name>
</gene>
<dbReference type="InterPro" id="IPR057546">
    <property type="entry name" value="HEAT_GCN1"/>
</dbReference>
<dbReference type="InterPro" id="IPR011989">
    <property type="entry name" value="ARM-like"/>
</dbReference>
<dbReference type="Pfam" id="PF25782">
    <property type="entry name" value="TPR_CAND1"/>
    <property type="match status" value="1"/>
</dbReference>